<accession>A0A182UR59</accession>
<dbReference type="PROSITE" id="PS51257">
    <property type="entry name" value="PROKAR_LIPOPROTEIN"/>
    <property type="match status" value="1"/>
</dbReference>
<name>A0A182UR59_ANOME</name>
<sequence>MQRRCPAIVIPNGLGRTYPGALIAVGCRITSVVCVSSVRSRHHRAAHCLINFYIRKRKHRQQREREKQKCLKREGKNLKLLTIQTNDDDILTPYFVHSLYLSIIPHYVCKCRFK</sequence>
<dbReference type="EnsemblMetazoa" id="AMEM002208-RA">
    <property type="protein sequence ID" value="AMEM002208-PA"/>
    <property type="gene ID" value="AMEM002208"/>
</dbReference>
<evidence type="ECO:0000313" key="1">
    <source>
        <dbReference type="EnsemblMetazoa" id="AMEM002208-PA"/>
    </source>
</evidence>
<dbReference type="Proteomes" id="UP000075903">
    <property type="component" value="Unassembled WGS sequence"/>
</dbReference>
<dbReference type="VEuPathDB" id="VectorBase:AMEM002208"/>
<keyword evidence="2" id="KW-1185">Reference proteome</keyword>
<dbReference type="AlphaFoldDB" id="A0A182UR59"/>
<proteinExistence type="predicted"/>
<reference evidence="1" key="1">
    <citation type="submission" date="2020-05" db="UniProtKB">
        <authorList>
            <consortium name="EnsemblMetazoa"/>
        </authorList>
    </citation>
    <scope>IDENTIFICATION</scope>
    <source>
        <strain evidence="1">MAF</strain>
    </source>
</reference>
<organism evidence="1 2">
    <name type="scientific">Anopheles merus</name>
    <name type="common">Mosquito</name>
    <dbReference type="NCBI Taxonomy" id="30066"/>
    <lineage>
        <taxon>Eukaryota</taxon>
        <taxon>Metazoa</taxon>
        <taxon>Ecdysozoa</taxon>
        <taxon>Arthropoda</taxon>
        <taxon>Hexapoda</taxon>
        <taxon>Insecta</taxon>
        <taxon>Pterygota</taxon>
        <taxon>Neoptera</taxon>
        <taxon>Endopterygota</taxon>
        <taxon>Diptera</taxon>
        <taxon>Nematocera</taxon>
        <taxon>Culicoidea</taxon>
        <taxon>Culicidae</taxon>
        <taxon>Anophelinae</taxon>
        <taxon>Anopheles</taxon>
    </lineage>
</organism>
<protein>
    <submittedName>
        <fullName evidence="1">Uncharacterized protein</fullName>
    </submittedName>
</protein>
<evidence type="ECO:0000313" key="2">
    <source>
        <dbReference type="Proteomes" id="UP000075903"/>
    </source>
</evidence>